<keyword evidence="4" id="KW-1185">Reference proteome</keyword>
<accession>A0A432VS14</accession>
<keyword evidence="1" id="KW-0732">Signal</keyword>
<dbReference type="InterPro" id="IPR027843">
    <property type="entry name" value="DUF4440"/>
</dbReference>
<reference evidence="3 4" key="1">
    <citation type="journal article" date="2011" name="Front. Microbiol.">
        <title>Genomic signatures of strain selection and enhancement in Bacillus atrophaeus var. globigii, a historical biowarfare simulant.</title>
        <authorList>
            <person name="Gibbons H.S."/>
            <person name="Broomall S.M."/>
            <person name="McNew L.A."/>
            <person name="Daligault H."/>
            <person name="Chapman C."/>
            <person name="Bruce D."/>
            <person name="Karavis M."/>
            <person name="Krepps M."/>
            <person name="McGregor P.A."/>
            <person name="Hong C."/>
            <person name="Park K.H."/>
            <person name="Akmal A."/>
            <person name="Feldman A."/>
            <person name="Lin J.S."/>
            <person name="Chang W.E."/>
            <person name="Higgs B.W."/>
            <person name="Demirev P."/>
            <person name="Lindquist J."/>
            <person name="Liem A."/>
            <person name="Fochler E."/>
            <person name="Read T.D."/>
            <person name="Tapia R."/>
            <person name="Johnson S."/>
            <person name="Bishop-Lilly K.A."/>
            <person name="Detter C."/>
            <person name="Han C."/>
            <person name="Sozhamannan S."/>
            <person name="Rosenzweig C.N."/>
            <person name="Skowronski E.W."/>
        </authorList>
    </citation>
    <scope>NUCLEOTIDE SEQUENCE [LARGE SCALE GENOMIC DNA]</scope>
    <source>
        <strain evidence="3 4">AK5</strain>
    </source>
</reference>
<organism evidence="3 4">
    <name type="scientific">Aliidiomarina haloalkalitolerans</name>
    <dbReference type="NCBI Taxonomy" id="859059"/>
    <lineage>
        <taxon>Bacteria</taxon>
        <taxon>Pseudomonadati</taxon>
        <taxon>Pseudomonadota</taxon>
        <taxon>Gammaproteobacteria</taxon>
        <taxon>Alteromonadales</taxon>
        <taxon>Idiomarinaceae</taxon>
        <taxon>Aliidiomarina</taxon>
    </lineage>
</organism>
<evidence type="ECO:0000313" key="4">
    <source>
        <dbReference type="Proteomes" id="UP000288212"/>
    </source>
</evidence>
<dbReference type="Proteomes" id="UP000288212">
    <property type="component" value="Unassembled WGS sequence"/>
</dbReference>
<dbReference type="SUPFAM" id="SSF54427">
    <property type="entry name" value="NTF2-like"/>
    <property type="match status" value="1"/>
</dbReference>
<dbReference type="EMBL" id="PIPI01000006">
    <property type="protein sequence ID" value="RUO19126.1"/>
    <property type="molecule type" value="Genomic_DNA"/>
</dbReference>
<feature type="chain" id="PRO_5019152963" description="DUF4440 domain-containing protein" evidence="1">
    <location>
        <begin position="26"/>
        <end position="149"/>
    </location>
</feature>
<name>A0A432VS14_9GAMM</name>
<dbReference type="AlphaFoldDB" id="A0A432VS14"/>
<sequence length="149" mass="16599">MVMVKVTLRGLILVASLLLAPLAQAESTLEEQFEALQSAMLDKDHQRLSELFAYDGILHIANMPPVEGRPAIGGFFSRLFFFLESTRYTHEYTSIAAGNDVAWMTGRVVNTFAGDRESTSYDGKFLMIWENGDDGWQIALYSVSNNAPN</sequence>
<evidence type="ECO:0000256" key="1">
    <source>
        <dbReference type="SAM" id="SignalP"/>
    </source>
</evidence>
<feature type="signal peptide" evidence="1">
    <location>
        <begin position="1"/>
        <end position="25"/>
    </location>
</feature>
<gene>
    <name evidence="3" type="ORF">CWE06_08795</name>
</gene>
<proteinExistence type="predicted"/>
<dbReference type="Pfam" id="PF14534">
    <property type="entry name" value="DUF4440"/>
    <property type="match status" value="1"/>
</dbReference>
<comment type="caution">
    <text evidence="3">The sequence shown here is derived from an EMBL/GenBank/DDBJ whole genome shotgun (WGS) entry which is preliminary data.</text>
</comment>
<protein>
    <recommendedName>
        <fullName evidence="2">DUF4440 domain-containing protein</fullName>
    </recommendedName>
</protein>
<evidence type="ECO:0000313" key="3">
    <source>
        <dbReference type="EMBL" id="RUO19126.1"/>
    </source>
</evidence>
<dbReference type="InterPro" id="IPR032710">
    <property type="entry name" value="NTF2-like_dom_sf"/>
</dbReference>
<feature type="domain" description="DUF4440" evidence="2">
    <location>
        <begin position="30"/>
        <end position="138"/>
    </location>
</feature>
<evidence type="ECO:0000259" key="2">
    <source>
        <dbReference type="Pfam" id="PF14534"/>
    </source>
</evidence>
<dbReference type="Gene3D" id="3.10.450.50">
    <property type="match status" value="1"/>
</dbReference>